<evidence type="ECO:0000256" key="3">
    <source>
        <dbReference type="ARBA" id="ARBA00022857"/>
    </source>
</evidence>
<name>A0AAJ0XAM5_9GAMM</name>
<comment type="pathway">
    <text evidence="1">Carbohydrate degradation; pentose phosphate pathway; D-ribulose 5-phosphate from D-glucose 6-phosphate (oxidative stage): step 1/3.</text>
</comment>
<keyword evidence="4" id="KW-0560">Oxidoreductase</keyword>
<evidence type="ECO:0000256" key="5">
    <source>
        <dbReference type="ARBA" id="ARBA00023277"/>
    </source>
</evidence>
<protein>
    <recommendedName>
        <fullName evidence="7">Glucose-6-phosphate dehydrogenase NAD-binding domain-containing protein</fullName>
    </recommendedName>
</protein>
<evidence type="ECO:0000256" key="6">
    <source>
        <dbReference type="SAM" id="MobiDB-lite"/>
    </source>
</evidence>
<evidence type="ECO:0000256" key="4">
    <source>
        <dbReference type="ARBA" id="ARBA00023002"/>
    </source>
</evidence>
<dbReference type="InterPro" id="IPR022674">
    <property type="entry name" value="G6P_DH_NAD-bd"/>
</dbReference>
<dbReference type="Gene3D" id="3.40.50.720">
    <property type="entry name" value="NAD(P)-binding Rossmann-like Domain"/>
    <property type="match status" value="1"/>
</dbReference>
<dbReference type="SUPFAM" id="SSF51735">
    <property type="entry name" value="NAD(P)-binding Rossmann-fold domains"/>
    <property type="match status" value="1"/>
</dbReference>
<evidence type="ECO:0000313" key="8">
    <source>
        <dbReference type="EMBL" id="MBK1705498.1"/>
    </source>
</evidence>
<feature type="compositionally biased region" description="Basic residues" evidence="6">
    <location>
        <begin position="194"/>
        <end position="209"/>
    </location>
</feature>
<dbReference type="Proteomes" id="UP001296776">
    <property type="component" value="Unassembled WGS sequence"/>
</dbReference>
<feature type="compositionally biased region" description="Basic and acidic residues" evidence="6">
    <location>
        <begin position="171"/>
        <end position="182"/>
    </location>
</feature>
<comment type="caution">
    <text evidence="8">The sequence shown here is derived from an EMBL/GenBank/DDBJ whole genome shotgun (WGS) entry which is preliminary data.</text>
</comment>
<dbReference type="GO" id="GO:0009051">
    <property type="term" value="P:pentose-phosphate shunt, oxidative branch"/>
    <property type="evidence" value="ECO:0007669"/>
    <property type="project" value="TreeGrafter"/>
</dbReference>
<proteinExistence type="predicted"/>
<keyword evidence="2" id="KW-0313">Glucose metabolism</keyword>
<gene>
    <name evidence="8" type="ORF">CKO40_13280</name>
</gene>
<organism evidence="8 9">
    <name type="scientific">Halochromatium glycolicum</name>
    <dbReference type="NCBI Taxonomy" id="85075"/>
    <lineage>
        <taxon>Bacteria</taxon>
        <taxon>Pseudomonadati</taxon>
        <taxon>Pseudomonadota</taxon>
        <taxon>Gammaproteobacteria</taxon>
        <taxon>Chromatiales</taxon>
        <taxon>Chromatiaceae</taxon>
        <taxon>Halochromatium</taxon>
    </lineage>
</organism>
<evidence type="ECO:0000259" key="7">
    <source>
        <dbReference type="Pfam" id="PF00479"/>
    </source>
</evidence>
<dbReference type="AlphaFoldDB" id="A0AAJ0XAM5"/>
<keyword evidence="5" id="KW-0119">Carbohydrate metabolism</keyword>
<dbReference type="InterPro" id="IPR036291">
    <property type="entry name" value="NAD(P)-bd_dom_sf"/>
</dbReference>
<reference evidence="8" key="1">
    <citation type="submission" date="2017-08" db="EMBL/GenBank/DDBJ databases">
        <authorList>
            <person name="Imhoff J.F."/>
            <person name="Rahn T."/>
            <person name="Kuenzel S."/>
            <person name="Neulinger S.C."/>
        </authorList>
    </citation>
    <scope>NUCLEOTIDE SEQUENCE</scope>
    <source>
        <strain evidence="8">DSM 11080</strain>
    </source>
</reference>
<keyword evidence="3" id="KW-0521">NADP</keyword>
<accession>A0AAJ0XAM5</accession>
<sequence>MPADIDLTTRVELPRAELPQAEPSVLVIFGASGDLTRRKLIPALFHLAGEGCLAPELQIIGISRDPIDDRDFRAMLKDATAASAEIPHLDEAAWNAFAERLHYLPGDFTEAETYRRLSETLSHQPTANRLFYLATPPSVAPTILRELAAAGLNREQDGFARVILEKPLDTAQADHRSTDESRGQTARLATLRGIRGHLSRPAGGHRRRP</sequence>
<reference evidence="8" key="2">
    <citation type="journal article" date="2020" name="Microorganisms">
        <title>Osmotic Adaptation and Compatible Solute Biosynthesis of Phototrophic Bacteria as Revealed from Genome Analyses.</title>
        <authorList>
            <person name="Imhoff J.F."/>
            <person name="Rahn T."/>
            <person name="Kunzel S."/>
            <person name="Keller A."/>
            <person name="Neulinger S.C."/>
        </authorList>
    </citation>
    <scope>NUCLEOTIDE SEQUENCE</scope>
    <source>
        <strain evidence="8">DSM 11080</strain>
    </source>
</reference>
<feature type="domain" description="Glucose-6-phosphate dehydrogenase NAD-binding" evidence="7">
    <location>
        <begin position="27"/>
        <end position="173"/>
    </location>
</feature>
<dbReference type="EMBL" id="NRSJ01000023">
    <property type="protein sequence ID" value="MBK1705498.1"/>
    <property type="molecule type" value="Genomic_DNA"/>
</dbReference>
<dbReference type="Pfam" id="PF00479">
    <property type="entry name" value="G6PD_N"/>
    <property type="match status" value="1"/>
</dbReference>
<dbReference type="PANTHER" id="PTHR23429:SF0">
    <property type="entry name" value="GLUCOSE-6-PHOSPHATE 1-DEHYDROGENASE"/>
    <property type="match status" value="1"/>
</dbReference>
<dbReference type="PANTHER" id="PTHR23429">
    <property type="entry name" value="GLUCOSE-6-PHOSPHATE 1-DEHYDROGENASE G6PD"/>
    <property type="match status" value="1"/>
</dbReference>
<dbReference type="GO" id="GO:0004345">
    <property type="term" value="F:glucose-6-phosphate dehydrogenase activity"/>
    <property type="evidence" value="ECO:0007669"/>
    <property type="project" value="TreeGrafter"/>
</dbReference>
<dbReference type="GO" id="GO:0006006">
    <property type="term" value="P:glucose metabolic process"/>
    <property type="evidence" value="ECO:0007669"/>
    <property type="project" value="UniProtKB-KW"/>
</dbReference>
<keyword evidence="9" id="KW-1185">Reference proteome</keyword>
<evidence type="ECO:0000313" key="9">
    <source>
        <dbReference type="Proteomes" id="UP001296776"/>
    </source>
</evidence>
<dbReference type="RefSeq" id="WP_200346715.1">
    <property type="nucleotide sequence ID" value="NZ_NRSJ01000023.1"/>
</dbReference>
<evidence type="ECO:0000256" key="2">
    <source>
        <dbReference type="ARBA" id="ARBA00022526"/>
    </source>
</evidence>
<evidence type="ECO:0000256" key="1">
    <source>
        <dbReference type="ARBA" id="ARBA00004937"/>
    </source>
</evidence>
<feature type="region of interest" description="Disordered" evidence="6">
    <location>
        <begin position="171"/>
        <end position="209"/>
    </location>
</feature>
<dbReference type="InterPro" id="IPR001282">
    <property type="entry name" value="G6P_DH"/>
</dbReference>
<dbReference type="GO" id="GO:0050661">
    <property type="term" value="F:NADP binding"/>
    <property type="evidence" value="ECO:0007669"/>
    <property type="project" value="InterPro"/>
</dbReference>
<dbReference type="GO" id="GO:0005829">
    <property type="term" value="C:cytosol"/>
    <property type="evidence" value="ECO:0007669"/>
    <property type="project" value="TreeGrafter"/>
</dbReference>